<dbReference type="FunCoup" id="O16524">
    <property type="interactions" value="473"/>
</dbReference>
<protein>
    <submittedName>
        <fullName evidence="6">U2A'/phosphoprotein 32 family A C-terminal domain-containing protein</fullName>
    </submittedName>
</protein>
<keyword evidence="3" id="KW-0175">Coiled coil</keyword>
<evidence type="ECO:0000313" key="7">
    <source>
        <dbReference type="Proteomes" id="UP000001940"/>
    </source>
</evidence>
<dbReference type="PIR" id="T31911">
    <property type="entry name" value="T31911"/>
</dbReference>
<dbReference type="FunFam" id="3.80.10.10:FF:002019">
    <property type="entry name" value="Protein CBG18939"/>
    <property type="match status" value="1"/>
</dbReference>
<dbReference type="InterPro" id="IPR025875">
    <property type="entry name" value="Leu-rich_rpt_4"/>
</dbReference>
<feature type="domain" description="U2A'/phosphoprotein 32 family A C-terminal" evidence="5">
    <location>
        <begin position="775"/>
        <end position="793"/>
    </location>
</feature>
<dbReference type="Pfam" id="PF12799">
    <property type="entry name" value="LRR_4"/>
    <property type="match status" value="1"/>
</dbReference>
<dbReference type="Gene3D" id="3.80.10.10">
    <property type="entry name" value="Ribonuclease Inhibitor"/>
    <property type="match status" value="5"/>
</dbReference>
<name>O16524_CAEEL</name>
<keyword evidence="7" id="KW-1185">Reference proteome</keyword>
<evidence type="ECO:0000256" key="2">
    <source>
        <dbReference type="ARBA" id="ARBA00022737"/>
    </source>
</evidence>
<dbReference type="eggNOG" id="KOG0531">
    <property type="taxonomic scope" value="Eukaryota"/>
</dbReference>
<dbReference type="EMBL" id="BX284605">
    <property type="protein sequence ID" value="CCD72030.2"/>
    <property type="molecule type" value="Genomic_DNA"/>
</dbReference>
<dbReference type="GO" id="GO:0015630">
    <property type="term" value="C:microtubule cytoskeleton"/>
    <property type="evidence" value="ECO:0000318"/>
    <property type="project" value="GO_Central"/>
</dbReference>
<dbReference type="SMR" id="O16524"/>
<feature type="domain" description="U2A'/phosphoprotein 32 family A C-terminal" evidence="5">
    <location>
        <begin position="1033"/>
        <end position="1051"/>
    </location>
</feature>
<dbReference type="PaxDb" id="6239-T05H4.3"/>
<evidence type="ECO:0000259" key="5">
    <source>
        <dbReference type="SMART" id="SM00446"/>
    </source>
</evidence>
<dbReference type="PhylomeDB" id="O16524"/>
<evidence type="ECO:0000313" key="8">
    <source>
        <dbReference type="WormBase" id="T05H4.3"/>
    </source>
</evidence>
<evidence type="ECO:0000256" key="3">
    <source>
        <dbReference type="SAM" id="Coils"/>
    </source>
</evidence>
<dbReference type="InterPro" id="IPR003591">
    <property type="entry name" value="Leu-rich_rpt_typical-subtyp"/>
</dbReference>
<dbReference type="WormBase" id="T05H4.3">
    <property type="protein sequence ID" value="CE52162"/>
    <property type="gene ID" value="WBGene00020266"/>
</dbReference>
<dbReference type="STRING" id="6239.T05H4.3.1"/>
<dbReference type="OrthoDB" id="266138at2759"/>
<sequence length="1150" mass="130719">MPNLLATASQVANSLSNLKAKYIKYLETLCSANGIDISTLKTEGDTHKVLEMYFGGLPVLVGLKYFSHLSTLRLFGQQITCLKPLGEVAPTLEELWVCEGAVKDLAGVDHCIRLKKLFLYDNAIEDASCLCALTNLQYLNIASNKLKSLTFLRDMKDLTNLSLADNKMKDSVVATAIWPESIQHLDISANCFSSNRALFSLTILSSLRSLNLDPVISKSTVAPNLFFAWIAHSFRFIESLDDDPITESFVPTYRPMADTIYAEKLAKLAKADEKYLKDLRMAEKHSGKIENRLACLAEALTAYKDAMQTKDAKKEIVKRVHEICVSNSKAVKNIKKNYTVLSEYIRSLSKYQISSDMESCQTFQLRDGTAEEIAFITQTLNYSCSMKNSYEIIVKSCSVLGNITKNETDRLFILEKDSNEKLFDLRTIFNLLDRFTRKDYTKHAVRLIRDFEVIKKQEKDRTIIFFLPLVLSKMAAARGATKFIDEEGVSSSNDNLSWSDIRLLAVLAVEVQPIGQLTTDQLRHMDQFEESYNEQLKKLNDMNIKLDVKEERHRRNEEPAETSIEAVSNQQSKIRKVSDVLANISNLTGRACDEKLPFDWFTMRNPLEIALAYFDFRPIKEVSDLMTRLTALELCDQKLTKLTGIQELVSLQFLSVRKNKLTSLKKLNRLPCLKLLDASFNHISKIEQLPSSLLHVDLSHNKLQTLVFCQSLGNTRHLLLHRNQIKSMKGVESCVQLETFFVNDNLLKDKSDVELLKTMPKLTHLDMSNNILSSAEGYRPRVMQAAQFLISLDRQIIPLEERHVNTMKQTTRGLSLELIERICPEWKNKKELMICDQKIEQIILEKSQMEELSQIRLIDLSKNRLSSVREISSFNITHLILNNNCLKSIAVNDGQTSLQPFPYLENLDISNNSISNTSILRLGIPLLLKLKNINLSQNALSRFDCSLFDLPNLESVDLSNNSIKTIIRRPLKTLTSLNLQNNKLTTLTPLSCPNLVSLDISNNKLASCASLKPLCECKTLENLDCRNNSVTERRVYVDFIKAQVPSVRKLDDEIMSNEIEITKRRLSRANDLISMSRRSSMVTSSMLSWFEREEGETLENVKRASSFLEPSAAETPMRPRRLEPLPGRRKTNSESNGLMLLGTKAVQHRK</sequence>
<dbReference type="UCSC" id="T05H4.3">
    <property type="organism name" value="c. elegans"/>
</dbReference>
<dbReference type="AGR" id="WB:WBGene00020266"/>
<dbReference type="InParanoid" id="O16524"/>
<organism evidence="6 7">
    <name type="scientific">Caenorhabditis elegans</name>
    <dbReference type="NCBI Taxonomy" id="6239"/>
    <lineage>
        <taxon>Eukaryota</taxon>
        <taxon>Metazoa</taxon>
        <taxon>Ecdysozoa</taxon>
        <taxon>Nematoda</taxon>
        <taxon>Chromadorea</taxon>
        <taxon>Rhabditida</taxon>
        <taxon>Rhabditina</taxon>
        <taxon>Rhabditomorpha</taxon>
        <taxon>Rhabditoidea</taxon>
        <taxon>Rhabditidae</taxon>
        <taxon>Peloderinae</taxon>
        <taxon>Caenorhabditis</taxon>
    </lineage>
</organism>
<dbReference type="Pfam" id="PF14580">
    <property type="entry name" value="LRR_9"/>
    <property type="match status" value="1"/>
</dbReference>
<dbReference type="PANTHER" id="PTHR15454:SF56">
    <property type="entry name" value="PROTEIN PHOSPHATASE 1 REGULATORY SUBUNIT 7-RELATED"/>
    <property type="match status" value="1"/>
</dbReference>
<proteinExistence type="predicted"/>
<dbReference type="PANTHER" id="PTHR15454">
    <property type="entry name" value="NISCHARIN RELATED"/>
    <property type="match status" value="1"/>
</dbReference>
<dbReference type="SMART" id="SM00364">
    <property type="entry name" value="LRR_BAC"/>
    <property type="match status" value="5"/>
</dbReference>
<dbReference type="FunFam" id="3.80.10.10:FF:002024">
    <property type="entry name" value="Protein CBG18939"/>
    <property type="match status" value="1"/>
</dbReference>
<feature type="coiled-coil region" evidence="3">
    <location>
        <begin position="525"/>
        <end position="552"/>
    </location>
</feature>
<dbReference type="AlphaFoldDB" id="O16524"/>
<accession>O16524</accession>
<gene>
    <name evidence="6" type="ORF">CELE_T05H4.3</name>
    <name evidence="6 8" type="ORF">T05H4.3</name>
</gene>
<dbReference type="HOGENOM" id="CLU_002627_0_0_1"/>
<dbReference type="SUPFAM" id="SSF52058">
    <property type="entry name" value="L domain-like"/>
    <property type="match status" value="2"/>
</dbReference>
<dbReference type="SMART" id="SM00365">
    <property type="entry name" value="LRR_SD22"/>
    <property type="match status" value="9"/>
</dbReference>
<evidence type="ECO:0000313" key="6">
    <source>
        <dbReference type="EMBL" id="CCD72030.2"/>
    </source>
</evidence>
<keyword evidence="1" id="KW-0433">Leucine-rich repeat</keyword>
<dbReference type="InterPro" id="IPR001611">
    <property type="entry name" value="Leu-rich_rpt"/>
</dbReference>
<dbReference type="InterPro" id="IPR003603">
    <property type="entry name" value="U2A'_phosphoprotein32A_C"/>
</dbReference>
<feature type="region of interest" description="Disordered" evidence="4">
    <location>
        <begin position="1106"/>
        <end position="1150"/>
    </location>
</feature>
<reference evidence="6 7" key="1">
    <citation type="journal article" date="1998" name="Science">
        <title>Genome sequence of the nematode C. elegans: a platform for investigating biology.</title>
        <authorList>
            <consortium name="The C. elegans sequencing consortium"/>
            <person name="Sulson J.E."/>
            <person name="Waterston R."/>
        </authorList>
    </citation>
    <scope>NUCLEOTIDE SEQUENCE [LARGE SCALE GENOMIC DNA]</scope>
    <source>
        <strain evidence="6 7">Bristol N2</strain>
    </source>
</reference>
<dbReference type="SMART" id="SM00446">
    <property type="entry name" value="LRRcap"/>
    <property type="match status" value="2"/>
</dbReference>
<evidence type="ECO:0000256" key="4">
    <source>
        <dbReference type="SAM" id="MobiDB-lite"/>
    </source>
</evidence>
<dbReference type="SUPFAM" id="SSF52075">
    <property type="entry name" value="Outer arm dynein light chain 1"/>
    <property type="match status" value="1"/>
</dbReference>
<dbReference type="PROSITE" id="PS51450">
    <property type="entry name" value="LRR"/>
    <property type="match status" value="4"/>
</dbReference>
<dbReference type="SMART" id="SM00369">
    <property type="entry name" value="LRR_TYP"/>
    <property type="match status" value="6"/>
</dbReference>
<evidence type="ECO:0000256" key="1">
    <source>
        <dbReference type="ARBA" id="ARBA00022614"/>
    </source>
</evidence>
<dbReference type="Proteomes" id="UP000001940">
    <property type="component" value="Chromosome V"/>
</dbReference>
<dbReference type="InterPro" id="IPR032675">
    <property type="entry name" value="LRR_dom_sf"/>
</dbReference>
<keyword evidence="2" id="KW-0677">Repeat</keyword>